<gene>
    <name evidence="2" type="ORF">SAMN05216236_13347</name>
</gene>
<evidence type="ECO:0000313" key="2">
    <source>
        <dbReference type="EMBL" id="SFU14628.1"/>
    </source>
</evidence>
<name>A0A1I7DSF2_9RHOB</name>
<dbReference type="InterPro" id="IPR001853">
    <property type="entry name" value="DSBA-like_thioredoxin_dom"/>
</dbReference>
<dbReference type="RefSeq" id="WP_322786789.1">
    <property type="nucleotide sequence ID" value="NZ_FPAW01000033.1"/>
</dbReference>
<sequence>MAEVQGLIEAGADVRLVYRERPILGEGSDFATRAALAARERGKYQAFYWARMGMSGNANETRALRIAREIGPDTDQLRRDMEAPEVAAHIAQSMALAQHRGSTAPLPLWAKTARHPVSWSTSDCRLRLTEHAKWWPGSIARRQRGIFELSSSRAVAPGACRG</sequence>
<dbReference type="Pfam" id="PF01323">
    <property type="entry name" value="DSBA"/>
    <property type="match status" value="1"/>
</dbReference>
<accession>A0A1I7DSF2</accession>
<proteinExistence type="predicted"/>
<dbReference type="GO" id="GO:0016491">
    <property type="term" value="F:oxidoreductase activity"/>
    <property type="evidence" value="ECO:0007669"/>
    <property type="project" value="InterPro"/>
</dbReference>
<reference evidence="2 3" key="1">
    <citation type="submission" date="2016-10" db="EMBL/GenBank/DDBJ databases">
        <authorList>
            <person name="de Groot N.N."/>
        </authorList>
    </citation>
    <scope>NUCLEOTIDE SEQUENCE [LARGE SCALE GENOMIC DNA]</scope>
    <source>
        <strain evidence="2 3">CGMCC 1.10959</strain>
    </source>
</reference>
<protein>
    <submittedName>
        <fullName evidence="2">DSBA-like thioredoxin domain-containing protein</fullName>
    </submittedName>
</protein>
<evidence type="ECO:0000259" key="1">
    <source>
        <dbReference type="Pfam" id="PF01323"/>
    </source>
</evidence>
<evidence type="ECO:0000313" key="3">
    <source>
        <dbReference type="Proteomes" id="UP000182466"/>
    </source>
</evidence>
<organism evidence="2 3">
    <name type="scientific">Sedimentitalea nanhaiensis</name>
    <dbReference type="NCBI Taxonomy" id="999627"/>
    <lineage>
        <taxon>Bacteria</taxon>
        <taxon>Pseudomonadati</taxon>
        <taxon>Pseudomonadota</taxon>
        <taxon>Alphaproteobacteria</taxon>
        <taxon>Rhodobacterales</taxon>
        <taxon>Paracoccaceae</taxon>
        <taxon>Sedimentitalea</taxon>
    </lineage>
</organism>
<dbReference type="AlphaFoldDB" id="A0A1I7DSF2"/>
<dbReference type="Gene3D" id="3.40.30.10">
    <property type="entry name" value="Glutaredoxin"/>
    <property type="match status" value="1"/>
</dbReference>
<dbReference type="STRING" id="999627.SAMN05216236_13347"/>
<dbReference type="InterPro" id="IPR036249">
    <property type="entry name" value="Thioredoxin-like_sf"/>
</dbReference>
<keyword evidence="3" id="KW-1185">Reference proteome</keyword>
<dbReference type="Proteomes" id="UP000182466">
    <property type="component" value="Unassembled WGS sequence"/>
</dbReference>
<dbReference type="EMBL" id="FPAW01000033">
    <property type="protein sequence ID" value="SFU14628.1"/>
    <property type="molecule type" value="Genomic_DNA"/>
</dbReference>
<dbReference type="eggNOG" id="COG1651">
    <property type="taxonomic scope" value="Bacteria"/>
</dbReference>
<dbReference type="SUPFAM" id="SSF52833">
    <property type="entry name" value="Thioredoxin-like"/>
    <property type="match status" value="1"/>
</dbReference>
<feature type="domain" description="DSBA-like thioredoxin" evidence="1">
    <location>
        <begin position="20"/>
        <end position="101"/>
    </location>
</feature>